<proteinExistence type="predicted"/>
<dbReference type="AlphaFoldDB" id="A0A382ZVL4"/>
<evidence type="ECO:0000313" key="1">
    <source>
        <dbReference type="EMBL" id="SVD99471.1"/>
    </source>
</evidence>
<feature type="non-terminal residue" evidence="1">
    <location>
        <position position="36"/>
    </location>
</feature>
<evidence type="ECO:0008006" key="2">
    <source>
        <dbReference type="Google" id="ProtNLM"/>
    </source>
</evidence>
<reference evidence="1" key="1">
    <citation type="submission" date="2018-05" db="EMBL/GenBank/DDBJ databases">
        <authorList>
            <person name="Lanie J.A."/>
            <person name="Ng W.-L."/>
            <person name="Kazmierczak K.M."/>
            <person name="Andrzejewski T.M."/>
            <person name="Davidsen T.M."/>
            <person name="Wayne K.J."/>
            <person name="Tettelin H."/>
            <person name="Glass J.I."/>
            <person name="Rusch D."/>
            <person name="Podicherti R."/>
            <person name="Tsui H.-C.T."/>
            <person name="Winkler M.E."/>
        </authorList>
    </citation>
    <scope>NUCLEOTIDE SEQUENCE</scope>
</reference>
<sequence length="36" mass="4062">MSDSHIKSSTIMFTDVFGYSKMVGNDEKHALNLLDE</sequence>
<name>A0A382ZVL4_9ZZZZ</name>
<organism evidence="1">
    <name type="scientific">marine metagenome</name>
    <dbReference type="NCBI Taxonomy" id="408172"/>
    <lineage>
        <taxon>unclassified sequences</taxon>
        <taxon>metagenomes</taxon>
        <taxon>ecological metagenomes</taxon>
    </lineage>
</organism>
<protein>
    <recommendedName>
        <fullName evidence="2">Guanylate cyclase domain-containing protein</fullName>
    </recommendedName>
</protein>
<accession>A0A382ZVL4</accession>
<dbReference type="EMBL" id="UINC01186983">
    <property type="protein sequence ID" value="SVD99471.1"/>
    <property type="molecule type" value="Genomic_DNA"/>
</dbReference>
<gene>
    <name evidence="1" type="ORF">METZ01_LOCUS452325</name>
</gene>